<keyword evidence="2" id="KW-1185">Reference proteome</keyword>
<sequence>MTDQRPIEWLPEELKALSPLQMQICEARANSISTNYSELAKQFGLTSQSSISTCIKRTISGNYWDDKTGGGPLAYLSDSQTLRFFEKVNQYGADLNCLKTIQAYSIAYELRHDQYLRAFYLLNKMNIKFHNFKGLPGDLQQVIIKLVIRNINQTIGTVLDSFNYFCVVEMEVHFVDIPGFDGKYMISVEEPHLVMEKSPTRILDEWYNGYGETSVLIDGKLYLIDELLELIN</sequence>
<organism evidence="1 2">
    <name type="scientific">Tritrichomonas musculus</name>
    <dbReference type="NCBI Taxonomy" id="1915356"/>
    <lineage>
        <taxon>Eukaryota</taxon>
        <taxon>Metamonada</taxon>
        <taxon>Parabasalia</taxon>
        <taxon>Tritrichomonadida</taxon>
        <taxon>Tritrichomonadidae</taxon>
        <taxon>Tritrichomonas</taxon>
    </lineage>
</organism>
<comment type="caution">
    <text evidence="1">The sequence shown here is derived from an EMBL/GenBank/DDBJ whole genome shotgun (WGS) entry which is preliminary data.</text>
</comment>
<proteinExistence type="predicted"/>
<reference evidence="1 2" key="1">
    <citation type="submission" date="2024-04" db="EMBL/GenBank/DDBJ databases">
        <title>Tritrichomonas musculus Genome.</title>
        <authorList>
            <person name="Alves-Ferreira E."/>
            <person name="Grigg M."/>
            <person name="Lorenzi H."/>
            <person name="Galac M."/>
        </authorList>
    </citation>
    <scope>NUCLEOTIDE SEQUENCE [LARGE SCALE GENOMIC DNA]</scope>
    <source>
        <strain evidence="1 2">EAF2021</strain>
    </source>
</reference>
<accession>A0ABR2IL86</accession>
<dbReference type="Proteomes" id="UP001470230">
    <property type="component" value="Unassembled WGS sequence"/>
</dbReference>
<protein>
    <submittedName>
        <fullName evidence="1">Uncharacterized protein</fullName>
    </submittedName>
</protein>
<evidence type="ECO:0000313" key="2">
    <source>
        <dbReference type="Proteomes" id="UP001470230"/>
    </source>
</evidence>
<gene>
    <name evidence="1" type="ORF">M9Y10_011275</name>
</gene>
<name>A0ABR2IL86_9EUKA</name>
<evidence type="ECO:0000313" key="1">
    <source>
        <dbReference type="EMBL" id="KAK8863588.1"/>
    </source>
</evidence>
<dbReference type="EMBL" id="JAPFFF010000017">
    <property type="protein sequence ID" value="KAK8863588.1"/>
    <property type="molecule type" value="Genomic_DNA"/>
</dbReference>